<dbReference type="GO" id="GO:0004034">
    <property type="term" value="F:aldose 1-epimerase activity"/>
    <property type="evidence" value="ECO:0007669"/>
    <property type="project" value="UniProtKB-EC"/>
</dbReference>
<evidence type="ECO:0000256" key="5">
    <source>
        <dbReference type="ARBA" id="ARBA00023235"/>
    </source>
</evidence>
<evidence type="ECO:0000256" key="7">
    <source>
        <dbReference type="PIRNR" id="PIRNR016020"/>
    </source>
</evidence>
<comment type="catalytic activity">
    <reaction evidence="2">
        <text>alpha-D-galactose = beta-D-galactose</text>
        <dbReference type="Rhea" id="RHEA:28675"/>
        <dbReference type="ChEBI" id="CHEBI:27667"/>
        <dbReference type="ChEBI" id="CHEBI:28061"/>
        <dbReference type="EC" id="5.1.3.3"/>
    </reaction>
    <physiologicalReaction direction="right-to-left" evidence="2">
        <dbReference type="Rhea" id="RHEA:28677"/>
    </physiologicalReaction>
</comment>
<comment type="pathway">
    <text evidence="3">Carbohydrate metabolism; galactose metabolism.</text>
</comment>
<name>A0AAN8JPA9_PATCE</name>
<dbReference type="GO" id="GO:0030246">
    <property type="term" value="F:carbohydrate binding"/>
    <property type="evidence" value="ECO:0007669"/>
    <property type="project" value="UniProtKB-UniRule"/>
</dbReference>
<dbReference type="AlphaFoldDB" id="A0AAN8JPA9"/>
<dbReference type="GO" id="GO:0005737">
    <property type="term" value="C:cytoplasm"/>
    <property type="evidence" value="ECO:0007669"/>
    <property type="project" value="TreeGrafter"/>
</dbReference>
<evidence type="ECO:0000313" key="10">
    <source>
        <dbReference type="EMBL" id="KAK6178955.1"/>
    </source>
</evidence>
<evidence type="ECO:0000256" key="9">
    <source>
        <dbReference type="PIRSR" id="PIRSR016020-2"/>
    </source>
</evidence>
<evidence type="ECO:0000256" key="3">
    <source>
        <dbReference type="ARBA" id="ARBA00004947"/>
    </source>
</evidence>
<evidence type="ECO:0000313" key="11">
    <source>
        <dbReference type="Proteomes" id="UP001347796"/>
    </source>
</evidence>
<feature type="active site" evidence="8">
    <location>
        <position position="155"/>
    </location>
</feature>
<evidence type="ECO:0000256" key="2">
    <source>
        <dbReference type="ARBA" id="ARBA00001712"/>
    </source>
</evidence>
<comment type="catalytic activity">
    <reaction evidence="1">
        <text>alpha-D-glucose 6-phosphate = beta-D-glucose 6-phosphate</text>
        <dbReference type="Rhea" id="RHEA:16249"/>
        <dbReference type="ChEBI" id="CHEBI:58225"/>
        <dbReference type="ChEBI" id="CHEBI:58247"/>
        <dbReference type="EC" id="5.1.3.15"/>
    </reaction>
</comment>
<dbReference type="InterPro" id="IPR014718">
    <property type="entry name" value="GH-type_carb-bd"/>
</dbReference>
<feature type="active site" evidence="8">
    <location>
        <position position="260"/>
    </location>
</feature>
<reference evidence="10 11" key="1">
    <citation type="submission" date="2024-01" db="EMBL/GenBank/DDBJ databases">
        <title>The genome of the rayed Mediterranean limpet Patella caerulea (Linnaeus, 1758).</title>
        <authorList>
            <person name="Anh-Thu Weber A."/>
            <person name="Halstead-Nussloch G."/>
        </authorList>
    </citation>
    <scope>NUCLEOTIDE SEQUENCE [LARGE SCALE GENOMIC DNA]</scope>
    <source>
        <strain evidence="10">AATW-2023a</strain>
        <tissue evidence="10">Whole specimen</tissue>
    </source>
</reference>
<feature type="binding site" evidence="9">
    <location>
        <position position="83"/>
    </location>
    <ligand>
        <name>substrate</name>
    </ligand>
</feature>
<evidence type="ECO:0000256" key="1">
    <source>
        <dbReference type="ARBA" id="ARBA00001096"/>
    </source>
</evidence>
<dbReference type="Gene3D" id="2.70.98.10">
    <property type="match status" value="1"/>
</dbReference>
<organism evidence="10 11">
    <name type="scientific">Patella caerulea</name>
    <name type="common">Rayed Mediterranean limpet</name>
    <dbReference type="NCBI Taxonomy" id="87958"/>
    <lineage>
        <taxon>Eukaryota</taxon>
        <taxon>Metazoa</taxon>
        <taxon>Spiralia</taxon>
        <taxon>Lophotrochozoa</taxon>
        <taxon>Mollusca</taxon>
        <taxon>Gastropoda</taxon>
        <taxon>Patellogastropoda</taxon>
        <taxon>Patelloidea</taxon>
        <taxon>Patellidae</taxon>
        <taxon>Patella</taxon>
    </lineage>
</organism>
<dbReference type="PANTHER" id="PTHR11122:SF13">
    <property type="entry name" value="GLUCOSE-6-PHOSPHATE 1-EPIMERASE"/>
    <property type="match status" value="1"/>
</dbReference>
<dbReference type="GO" id="GO:0005975">
    <property type="term" value="P:carbohydrate metabolic process"/>
    <property type="evidence" value="ECO:0007669"/>
    <property type="project" value="InterPro"/>
</dbReference>
<dbReference type="CDD" id="cd09020">
    <property type="entry name" value="D-hex-6-P-epi_like"/>
    <property type="match status" value="1"/>
</dbReference>
<comment type="similarity">
    <text evidence="4 7">Belongs to the glucose-6-phosphate 1-epimerase family.</text>
</comment>
<proteinExistence type="inferred from homology"/>
<dbReference type="EMBL" id="JAZGQO010000008">
    <property type="protein sequence ID" value="KAK6178955.1"/>
    <property type="molecule type" value="Genomic_DNA"/>
</dbReference>
<keyword evidence="11" id="KW-1185">Reference proteome</keyword>
<evidence type="ECO:0000256" key="6">
    <source>
        <dbReference type="ARBA" id="ARBA00045743"/>
    </source>
</evidence>
<dbReference type="Proteomes" id="UP001347796">
    <property type="component" value="Unassembled WGS sequence"/>
</dbReference>
<sequence>MSNQLPSHFPAGDVVLLDCGDDNTALVHLHGATLLSWKVNGEEILFVSEKAVFDGKKAIRGGIPIVFPNFGPWKLGPQHGFGRIKRWSLAIPPTKDKHGTVIAAISLEDDEETRRMWNYKFRLVYTLELQATSFTMNLSIHNTDIKAFDFTTLLHSYIRTPDILNTSVTGLSGLVYVDKLKKNKKSTELREKVFMDENYDRIYLECPKDLIVSHVGCGKHNLFIKTFNLPDIVIWNPWEEKAKEMSDFGDDEYKYMICVEGGMVSSPVTVNGGKQFECSQTFIVTPAD</sequence>
<comment type="caution">
    <text evidence="10">The sequence shown here is derived from an EMBL/GenBank/DDBJ whole genome shotgun (WGS) entry which is preliminary data.</text>
</comment>
<feature type="binding site" evidence="9">
    <location>
        <position position="60"/>
    </location>
    <ligand>
        <name>substrate</name>
    </ligand>
</feature>
<dbReference type="PIRSF" id="PIRSF016020">
    <property type="entry name" value="PHexose_mutarotase"/>
    <property type="match status" value="1"/>
</dbReference>
<dbReference type="InterPro" id="IPR008183">
    <property type="entry name" value="Aldose_1/G6P_1-epimerase"/>
</dbReference>
<comment type="function">
    <text evidence="6">Mutarotase that catalyzes the interconversion of beta-D-galactose and alpha-D-galactose during galactose metabolism. Beta-D-galactose is metabolized in the liver into glucose 1-phosphate, the primary metabolic fuel, by the action of four enzymes that constitute the Leloir pathway: GALM, GALK1 (galactokinase), GALT (galactose-1-phosphate uridylyltransferase) and GALE (UDP-galactose-4'-epimerase). Involved in the maintenance of the equilibrium between the beta- and alpha-anomers of galactose, therefore ensuring a sufficient supply of the alpha-anomer for GALK1. Also active on D-glucose although shows a preference for galactose over glucose.</text>
</comment>
<dbReference type="EC" id="5.1.3.15" evidence="7"/>
<dbReference type="InterPro" id="IPR011013">
    <property type="entry name" value="Gal_mutarotase_sf_dom"/>
</dbReference>
<keyword evidence="5 7" id="KW-0413">Isomerase</keyword>
<dbReference type="SUPFAM" id="SSF74650">
    <property type="entry name" value="Galactose mutarotase-like"/>
    <property type="match status" value="1"/>
</dbReference>
<accession>A0AAN8JPA9</accession>
<evidence type="ECO:0000256" key="8">
    <source>
        <dbReference type="PIRSR" id="PIRSR016020-1"/>
    </source>
</evidence>
<dbReference type="GO" id="GO:0047938">
    <property type="term" value="F:glucose-6-phosphate 1-epimerase activity"/>
    <property type="evidence" value="ECO:0007669"/>
    <property type="project" value="UniProtKB-UniRule"/>
</dbReference>
<gene>
    <name evidence="10" type="ORF">SNE40_011425</name>
</gene>
<protein>
    <recommendedName>
        <fullName evidence="7">glucose-6-phosphate 1-epimerase</fullName>
        <ecNumber evidence="7">5.1.3.15</ecNumber>
    </recommendedName>
</protein>
<evidence type="ECO:0000256" key="4">
    <source>
        <dbReference type="ARBA" id="ARBA00005866"/>
    </source>
</evidence>
<dbReference type="InterPro" id="IPR025532">
    <property type="entry name" value="G6P_1-epimerase"/>
</dbReference>
<dbReference type="Pfam" id="PF01263">
    <property type="entry name" value="Aldose_epim"/>
    <property type="match status" value="1"/>
</dbReference>
<feature type="binding site" evidence="9">
    <location>
        <position position="78"/>
    </location>
    <ligand>
        <name>substrate</name>
    </ligand>
</feature>
<dbReference type="PANTHER" id="PTHR11122">
    <property type="entry name" value="APOSPORY-ASSOCIATED PROTEIN C-RELATED"/>
    <property type="match status" value="1"/>
</dbReference>